<accession>A0A7W5Y0A6</accession>
<sequence>MASSPVNSQQAEGSSAVARYLRQVLQDCGEDTSGSLAADLPAPGSTDPALHALALVTPDGAEYSAGDNEHLFTMQSISKPFVYALAIDDVGLDRINEVVGQEPSGEAFNELSLEGGTGRPLNPMINAGALVTHQLVDYRDHRSHEGDDQHDGDGQEPSSAEQARRRSARILAGLSAFAARQLQVDQELAEHGARQDYRNLAIANMLKSHQVLAREPLEVLHGYSEQCSVLVTVQDIARMAATLANHGLNPDTGQRVVSDHAARQTLSVMATCGMYDGSGRWLAQIGIPAKSGISGGIIGVLPGRMGLASFAPRLDEEGNSVQGVEMFQRLSHDLDFHLMARERRNVTEILQSFPQ</sequence>
<feature type="region of interest" description="Disordered" evidence="7">
    <location>
        <begin position="142"/>
        <end position="165"/>
    </location>
</feature>
<dbReference type="SUPFAM" id="SSF56601">
    <property type="entry name" value="beta-lactamase/transpeptidase-like"/>
    <property type="match status" value="1"/>
</dbReference>
<comment type="caution">
    <text evidence="8">The sequence shown here is derived from an EMBL/GenBank/DDBJ whole genome shotgun (WGS) entry which is preliminary data.</text>
</comment>
<comment type="catalytic activity">
    <reaction evidence="5 6">
        <text>L-glutamine + H2O = L-glutamate + NH4(+)</text>
        <dbReference type="Rhea" id="RHEA:15889"/>
        <dbReference type="ChEBI" id="CHEBI:15377"/>
        <dbReference type="ChEBI" id="CHEBI:28938"/>
        <dbReference type="ChEBI" id="CHEBI:29985"/>
        <dbReference type="ChEBI" id="CHEBI:58359"/>
        <dbReference type="EC" id="3.5.1.2"/>
    </reaction>
</comment>
<evidence type="ECO:0000256" key="4">
    <source>
        <dbReference type="ARBA" id="ARBA00022801"/>
    </source>
</evidence>
<feature type="compositionally biased region" description="Basic and acidic residues" evidence="7">
    <location>
        <begin position="142"/>
        <end position="153"/>
    </location>
</feature>
<reference evidence="8 9" key="1">
    <citation type="submission" date="2020-08" db="EMBL/GenBank/DDBJ databases">
        <title>Sequencing the genomes of 1000 actinobacteria strains.</title>
        <authorList>
            <person name="Klenk H.-P."/>
        </authorList>
    </citation>
    <scope>NUCLEOTIDE SEQUENCE [LARGE SCALE GENOMIC DNA]</scope>
    <source>
        <strain evidence="8 9">DSM 28238</strain>
    </source>
</reference>
<comment type="subunit">
    <text evidence="2 6">Homotetramer.</text>
</comment>
<feature type="binding site" evidence="6">
    <location>
        <position position="275"/>
    </location>
    <ligand>
        <name>substrate</name>
    </ligand>
</feature>
<feature type="binding site" evidence="6">
    <location>
        <position position="199"/>
    </location>
    <ligand>
        <name>substrate</name>
    </ligand>
</feature>
<evidence type="ECO:0000256" key="7">
    <source>
        <dbReference type="SAM" id="MobiDB-lite"/>
    </source>
</evidence>
<dbReference type="Gene3D" id="3.40.710.10">
    <property type="entry name" value="DD-peptidase/beta-lactamase superfamily"/>
    <property type="match status" value="1"/>
</dbReference>
<dbReference type="InterPro" id="IPR015868">
    <property type="entry name" value="Glutaminase"/>
</dbReference>
<dbReference type="HAMAP" id="MF_00313">
    <property type="entry name" value="Glutaminase"/>
    <property type="match status" value="1"/>
</dbReference>
<proteinExistence type="inferred from homology"/>
<comment type="similarity">
    <text evidence="1 6">Belongs to the glutaminase family.</text>
</comment>
<dbReference type="AlphaFoldDB" id="A0A7W5Y0A6"/>
<keyword evidence="4 6" id="KW-0378">Hydrolase</keyword>
<evidence type="ECO:0000313" key="9">
    <source>
        <dbReference type="Proteomes" id="UP000547528"/>
    </source>
</evidence>
<keyword evidence="9" id="KW-1185">Reference proteome</keyword>
<organism evidence="8 9">
    <name type="scientific">Garicola koreensis</name>
    <dbReference type="NCBI Taxonomy" id="1262554"/>
    <lineage>
        <taxon>Bacteria</taxon>
        <taxon>Bacillati</taxon>
        <taxon>Actinomycetota</taxon>
        <taxon>Actinomycetes</taxon>
        <taxon>Micrococcales</taxon>
        <taxon>Micrococcaceae</taxon>
        <taxon>Garicola</taxon>
    </lineage>
</organism>
<feature type="binding site" evidence="6">
    <location>
        <position position="126"/>
    </location>
    <ligand>
        <name>substrate</name>
    </ligand>
</feature>
<dbReference type="GO" id="GO:0006537">
    <property type="term" value="P:glutamate biosynthetic process"/>
    <property type="evidence" value="ECO:0007669"/>
    <property type="project" value="TreeGrafter"/>
</dbReference>
<dbReference type="InterPro" id="IPR012338">
    <property type="entry name" value="Beta-lactam/transpept-like"/>
</dbReference>
<protein>
    <recommendedName>
        <fullName evidence="3 6">Glutaminase</fullName>
        <ecNumber evidence="3 6">3.5.1.2</ecNumber>
    </recommendedName>
</protein>
<feature type="binding site" evidence="6">
    <location>
        <position position="223"/>
    </location>
    <ligand>
        <name>substrate</name>
    </ligand>
</feature>
<dbReference type="Pfam" id="PF04960">
    <property type="entry name" value="Glutaminase"/>
    <property type="match status" value="1"/>
</dbReference>
<evidence type="ECO:0000256" key="5">
    <source>
        <dbReference type="ARBA" id="ARBA00049534"/>
    </source>
</evidence>
<evidence type="ECO:0000256" key="6">
    <source>
        <dbReference type="HAMAP-Rule" id="MF_00313"/>
    </source>
</evidence>
<dbReference type="Proteomes" id="UP000547528">
    <property type="component" value="Unassembled WGS sequence"/>
</dbReference>
<dbReference type="RefSeq" id="WP_183358649.1">
    <property type="nucleotide sequence ID" value="NZ_BAABKR010000001.1"/>
</dbReference>
<dbReference type="PANTHER" id="PTHR12544">
    <property type="entry name" value="GLUTAMINASE"/>
    <property type="match status" value="1"/>
</dbReference>
<feature type="binding site" evidence="6">
    <location>
        <position position="76"/>
    </location>
    <ligand>
        <name>substrate</name>
    </ligand>
</feature>
<keyword evidence="6" id="KW-0007">Acetylation</keyword>
<comment type="caution">
    <text evidence="6">Lacks conserved residue(s) required for the propagation of feature annotation.</text>
</comment>
<gene>
    <name evidence="6" type="primary">glsA</name>
    <name evidence="8" type="ORF">FHX47_001870</name>
</gene>
<evidence type="ECO:0000313" key="8">
    <source>
        <dbReference type="EMBL" id="MBB3668241.1"/>
    </source>
</evidence>
<name>A0A7W5Y0A6_9MICC</name>
<evidence type="ECO:0000256" key="3">
    <source>
        <dbReference type="ARBA" id="ARBA00012918"/>
    </source>
</evidence>
<evidence type="ECO:0000256" key="1">
    <source>
        <dbReference type="ARBA" id="ARBA00011076"/>
    </source>
</evidence>
<dbReference type="EC" id="3.5.1.2" evidence="3 6"/>
<dbReference type="PANTHER" id="PTHR12544:SF29">
    <property type="entry name" value="GLUTAMINASE"/>
    <property type="match status" value="1"/>
</dbReference>
<dbReference type="GO" id="GO:0004359">
    <property type="term" value="F:glutaminase activity"/>
    <property type="evidence" value="ECO:0007669"/>
    <property type="project" value="UniProtKB-UniRule"/>
</dbReference>
<evidence type="ECO:0000256" key="2">
    <source>
        <dbReference type="ARBA" id="ARBA00011881"/>
    </source>
</evidence>
<dbReference type="EMBL" id="JACIBT010000011">
    <property type="protein sequence ID" value="MBB3668241.1"/>
    <property type="molecule type" value="Genomic_DNA"/>
</dbReference>
<dbReference type="GO" id="GO:0006543">
    <property type="term" value="P:L-glutamine catabolic process"/>
    <property type="evidence" value="ECO:0007669"/>
    <property type="project" value="TreeGrafter"/>
</dbReference>